<feature type="domain" description="Plasmodium RESA N-terminal" evidence="2">
    <location>
        <begin position="106"/>
        <end position="215"/>
    </location>
</feature>
<gene>
    <name evidence="3" type="ORF">PRELSG_0016400</name>
</gene>
<evidence type="ECO:0000313" key="4">
    <source>
        <dbReference type="Proteomes" id="UP000220158"/>
    </source>
</evidence>
<keyword evidence="4" id="KW-1185">Reference proteome</keyword>
<dbReference type="KEGG" id="prel:PRELSG_0016400"/>
<name>A0A1J1GJR6_PLARL</name>
<reference evidence="3 4" key="1">
    <citation type="submission" date="2015-04" db="EMBL/GenBank/DDBJ databases">
        <authorList>
            <consortium name="Pathogen Informatics"/>
        </authorList>
    </citation>
    <scope>NUCLEOTIDE SEQUENCE [LARGE SCALE GENOMIC DNA]</scope>
    <source>
        <strain evidence="3 4">SGS1</strain>
    </source>
</reference>
<organism evidence="3 4">
    <name type="scientific">Plasmodium relictum</name>
    <dbReference type="NCBI Taxonomy" id="85471"/>
    <lineage>
        <taxon>Eukaryota</taxon>
        <taxon>Sar</taxon>
        <taxon>Alveolata</taxon>
        <taxon>Apicomplexa</taxon>
        <taxon>Aconoidasida</taxon>
        <taxon>Haemosporida</taxon>
        <taxon>Plasmodiidae</taxon>
        <taxon>Plasmodium</taxon>
        <taxon>Plasmodium (Haemamoeba)</taxon>
    </lineage>
</organism>
<dbReference type="EMBL" id="CVMU01000001">
    <property type="protein sequence ID" value="CRG83966.1"/>
    <property type="molecule type" value="Genomic_DNA"/>
</dbReference>
<dbReference type="Gene3D" id="6.10.280.180">
    <property type="entry name" value="Plasmodium RESA, N-terminal helical domain"/>
    <property type="match status" value="1"/>
</dbReference>
<dbReference type="VEuPathDB" id="PlasmoDB:PRELSG_0016400"/>
<keyword evidence="1" id="KW-0472">Membrane</keyword>
<dbReference type="Proteomes" id="UP000220158">
    <property type="component" value="Unassembled WGS sequence"/>
</dbReference>
<protein>
    <recommendedName>
        <fullName evidence="2">Plasmodium RESA N-terminal domain-containing protein</fullName>
    </recommendedName>
</protein>
<dbReference type="OMA" id="CEIGRIW"/>
<dbReference type="InterPro" id="IPR044885">
    <property type="entry name" value="PRESA_N_sf"/>
</dbReference>
<feature type="transmembrane region" description="Helical" evidence="1">
    <location>
        <begin position="46"/>
        <end position="67"/>
    </location>
</feature>
<evidence type="ECO:0000313" key="3">
    <source>
        <dbReference type="EMBL" id="CRG83966.1"/>
    </source>
</evidence>
<dbReference type="OrthoDB" id="10553403at2759"/>
<accession>A0A1J1GJR6</accession>
<proteinExistence type="predicted"/>
<evidence type="ECO:0000256" key="1">
    <source>
        <dbReference type="SAM" id="Phobius"/>
    </source>
</evidence>
<keyword evidence="1" id="KW-1133">Transmembrane helix</keyword>
<dbReference type="GeneID" id="39734088"/>
<dbReference type="Pfam" id="PF09687">
    <property type="entry name" value="PRESAN"/>
    <property type="match status" value="1"/>
</dbReference>
<dbReference type="RefSeq" id="XP_028531024.1">
    <property type="nucleotide sequence ID" value="XM_028676333.1"/>
</dbReference>
<dbReference type="InterPro" id="IPR019111">
    <property type="entry name" value="PRESA_N"/>
</dbReference>
<evidence type="ECO:0000259" key="2">
    <source>
        <dbReference type="Pfam" id="PF09687"/>
    </source>
</evidence>
<keyword evidence="1" id="KW-0812">Transmembrane</keyword>
<dbReference type="AlphaFoldDB" id="A0A1J1GJR6"/>
<sequence>MGYSNMQTNILLKKQTDGTSITVKSSSTWLEKQDIILKKINYGKYLIPRFFFITFLPLFFLFLQNMYKFQNDINLKFQFKNINSRNLAEWNRGASASGIELEDPYKKVDYKEVLTVWKAIRDNEGIKLSTLLENLLDDLFEQSNIHGIDTQDRNGIWLKFASEVYELVRRIDHNTYHKIYSICEGGSCTRESYICFINENSNLWESFRCEIGRIWHSFLKNNLDLLDKQVVLIDFNSKESN</sequence>